<dbReference type="GeneID" id="17322083"/>
<dbReference type="Pfam" id="PF02441">
    <property type="entry name" value="Flavoprotein"/>
    <property type="match status" value="1"/>
</dbReference>
<evidence type="ECO:0000313" key="4">
    <source>
        <dbReference type="EMBL" id="CDF34534.1"/>
    </source>
</evidence>
<name>R7Q913_CHOCR</name>
<dbReference type="GO" id="GO:0070207">
    <property type="term" value="P:protein homotrimerization"/>
    <property type="evidence" value="ECO:0007669"/>
    <property type="project" value="EnsemblPlants"/>
</dbReference>
<evidence type="ECO:0000259" key="3">
    <source>
        <dbReference type="Pfam" id="PF02441"/>
    </source>
</evidence>
<dbReference type="GO" id="GO:0009651">
    <property type="term" value="P:response to salt stress"/>
    <property type="evidence" value="ECO:0007669"/>
    <property type="project" value="EnsemblPlants"/>
</dbReference>
<gene>
    <name evidence="4" type="ORF">CHC_T00003170001</name>
</gene>
<dbReference type="GO" id="GO:0071513">
    <property type="term" value="C:phosphopantothenoylcysteine decarboxylase complex"/>
    <property type="evidence" value="ECO:0007669"/>
    <property type="project" value="TreeGrafter"/>
</dbReference>
<organism evidence="4 5">
    <name type="scientific">Chondrus crispus</name>
    <name type="common">Carrageen Irish moss</name>
    <name type="synonym">Polymorpha crispa</name>
    <dbReference type="NCBI Taxonomy" id="2769"/>
    <lineage>
        <taxon>Eukaryota</taxon>
        <taxon>Rhodophyta</taxon>
        <taxon>Florideophyceae</taxon>
        <taxon>Rhodymeniophycidae</taxon>
        <taxon>Gigartinales</taxon>
        <taxon>Gigartinaceae</taxon>
        <taxon>Chondrus</taxon>
    </lineage>
</organism>
<proteinExistence type="inferred from homology"/>
<evidence type="ECO:0000256" key="1">
    <source>
        <dbReference type="ARBA" id="ARBA00022993"/>
    </source>
</evidence>
<evidence type="ECO:0000313" key="5">
    <source>
        <dbReference type="Proteomes" id="UP000012073"/>
    </source>
</evidence>
<dbReference type="EMBL" id="HG001696">
    <property type="protein sequence ID" value="CDF34534.1"/>
    <property type="molecule type" value="Genomic_DNA"/>
</dbReference>
<dbReference type="PANTHER" id="PTHR14359">
    <property type="entry name" value="HOMO-OLIGOMERIC FLAVIN CONTAINING CYS DECARBOXYLASE FAMILY"/>
    <property type="match status" value="1"/>
</dbReference>
<dbReference type="PANTHER" id="PTHR14359:SF6">
    <property type="entry name" value="PHOSPHOPANTOTHENOYLCYSTEINE DECARBOXYLASE"/>
    <property type="match status" value="1"/>
</dbReference>
<sequence>MALSDVHVLVGVTGSVAAIRAPHLVSALRELGAEVRVIVSEAARVFLEKERKLEGRVYSDDDEWKNWGKLGDPVLHIELRRWADLLIIAPLSANTLAKLAGGLCDNLLTCVSRAWRIGEGGAGPMIVAPAMNSEMWLHPVTAVQIRKVTEWGVTVIPPVEKKLACGDIGVGGMEAPELIADVVVRIARDIKK</sequence>
<dbReference type="Gramene" id="CDF34534">
    <property type="protein sequence ID" value="CDF34534"/>
    <property type="gene ID" value="CHC_T00003170001"/>
</dbReference>
<dbReference type="AlphaFoldDB" id="R7Q913"/>
<dbReference type="SUPFAM" id="SSF52507">
    <property type="entry name" value="Homo-oligomeric flavin-containing Cys decarboxylases, HFCD"/>
    <property type="match status" value="1"/>
</dbReference>
<dbReference type="GO" id="GO:0010181">
    <property type="term" value="F:FMN binding"/>
    <property type="evidence" value="ECO:0007669"/>
    <property type="project" value="EnsemblPlants"/>
</dbReference>
<dbReference type="GO" id="GO:0015937">
    <property type="term" value="P:coenzyme A biosynthetic process"/>
    <property type="evidence" value="ECO:0007669"/>
    <property type="project" value="UniProtKB-KW"/>
</dbReference>
<dbReference type="OrthoDB" id="1532798at2759"/>
<keyword evidence="5" id="KW-1185">Reference proteome</keyword>
<dbReference type="GO" id="GO:0004633">
    <property type="term" value="F:phosphopantothenoylcysteine decarboxylase activity"/>
    <property type="evidence" value="ECO:0007669"/>
    <property type="project" value="EnsemblPlants"/>
</dbReference>
<dbReference type="InterPro" id="IPR036551">
    <property type="entry name" value="Flavin_trans-like"/>
</dbReference>
<feature type="domain" description="Flavoprotein" evidence="3">
    <location>
        <begin position="7"/>
        <end position="176"/>
    </location>
</feature>
<dbReference type="InterPro" id="IPR003382">
    <property type="entry name" value="Flavoprotein"/>
</dbReference>
<comment type="similarity">
    <text evidence="2">Belongs to the HFCD (homooligomeric flavin containing Cys decarboxylase) superfamily.</text>
</comment>
<dbReference type="Proteomes" id="UP000012073">
    <property type="component" value="Unassembled WGS sequence"/>
</dbReference>
<keyword evidence="1" id="KW-0173">Coenzyme A biosynthesis</keyword>
<dbReference type="PhylomeDB" id="R7Q913"/>
<dbReference type="RefSeq" id="XP_005714353.1">
    <property type="nucleotide sequence ID" value="XM_005714296.1"/>
</dbReference>
<dbReference type="OMA" id="KGLACGD"/>
<dbReference type="STRING" id="2769.R7Q913"/>
<evidence type="ECO:0000256" key="2">
    <source>
        <dbReference type="ARBA" id="ARBA00038350"/>
    </source>
</evidence>
<dbReference type="Gene3D" id="3.40.50.1950">
    <property type="entry name" value="Flavin prenyltransferase-like"/>
    <property type="match status" value="1"/>
</dbReference>
<protein>
    <recommendedName>
        <fullName evidence="3">Flavoprotein domain-containing protein</fullName>
    </recommendedName>
</protein>
<dbReference type="GO" id="GO:0001558">
    <property type="term" value="P:regulation of cell growth"/>
    <property type="evidence" value="ECO:0007669"/>
    <property type="project" value="EnsemblPlants"/>
</dbReference>
<reference evidence="5" key="1">
    <citation type="journal article" date="2013" name="Proc. Natl. Acad. Sci. U.S.A.">
        <title>Genome structure and metabolic features in the red seaweed Chondrus crispus shed light on evolution of the Archaeplastida.</title>
        <authorList>
            <person name="Collen J."/>
            <person name="Porcel B."/>
            <person name="Carre W."/>
            <person name="Ball S.G."/>
            <person name="Chaparro C."/>
            <person name="Tonon T."/>
            <person name="Barbeyron T."/>
            <person name="Michel G."/>
            <person name="Noel B."/>
            <person name="Valentin K."/>
            <person name="Elias M."/>
            <person name="Artiguenave F."/>
            <person name="Arun A."/>
            <person name="Aury J.M."/>
            <person name="Barbosa-Neto J.F."/>
            <person name="Bothwell J.H."/>
            <person name="Bouget F.Y."/>
            <person name="Brillet L."/>
            <person name="Cabello-Hurtado F."/>
            <person name="Capella-Gutierrez S."/>
            <person name="Charrier B."/>
            <person name="Cladiere L."/>
            <person name="Cock J.M."/>
            <person name="Coelho S.M."/>
            <person name="Colleoni C."/>
            <person name="Czjzek M."/>
            <person name="Da Silva C."/>
            <person name="Delage L."/>
            <person name="Denoeud F."/>
            <person name="Deschamps P."/>
            <person name="Dittami S.M."/>
            <person name="Gabaldon T."/>
            <person name="Gachon C.M."/>
            <person name="Groisillier A."/>
            <person name="Herve C."/>
            <person name="Jabbari K."/>
            <person name="Katinka M."/>
            <person name="Kloareg B."/>
            <person name="Kowalczyk N."/>
            <person name="Labadie K."/>
            <person name="Leblanc C."/>
            <person name="Lopez P.J."/>
            <person name="McLachlan D.H."/>
            <person name="Meslet-Cladiere L."/>
            <person name="Moustafa A."/>
            <person name="Nehr Z."/>
            <person name="Nyvall Collen P."/>
            <person name="Panaud O."/>
            <person name="Partensky F."/>
            <person name="Poulain J."/>
            <person name="Rensing S.A."/>
            <person name="Rousvoal S."/>
            <person name="Samson G."/>
            <person name="Symeonidi A."/>
            <person name="Weissenbach J."/>
            <person name="Zambounis A."/>
            <person name="Wincker P."/>
            <person name="Boyen C."/>
        </authorList>
    </citation>
    <scope>NUCLEOTIDE SEQUENCE [LARGE SCALE GENOMIC DNA]</scope>
    <source>
        <strain evidence="5">cv. Stackhouse</strain>
    </source>
</reference>
<accession>R7Q913</accession>
<dbReference type="KEGG" id="ccp:CHC_T00003170001"/>